<sequence length="129" mass="14975">MVELNHYYHDRGIKKYLGFYLSEHTHALETLSSKNNDAYFAEQMMSEAQITEVIDYALVKNLPVLVQPNIYEETVERPLPPIKGYISGYTSQNLFIHNTPVPLSLIRSVRLLSPTKWFTEQTVDDDHVF</sequence>
<dbReference type="RefSeq" id="WP_202584985.1">
    <property type="nucleotide sequence ID" value="NZ_BKBT01000004.1"/>
</dbReference>
<proteinExistence type="predicted"/>
<organism evidence="1 2">
    <name type="scientific">Vagococcus lutrae</name>
    <dbReference type="NCBI Taxonomy" id="81947"/>
    <lineage>
        <taxon>Bacteria</taxon>
        <taxon>Bacillati</taxon>
        <taxon>Bacillota</taxon>
        <taxon>Bacilli</taxon>
        <taxon>Lactobacillales</taxon>
        <taxon>Enterococcaceae</taxon>
        <taxon>Vagococcus</taxon>
    </lineage>
</organism>
<dbReference type="AlphaFoldDB" id="A0AAE9XF02"/>
<evidence type="ECO:0000313" key="2">
    <source>
        <dbReference type="Proteomes" id="UP001179600"/>
    </source>
</evidence>
<dbReference type="EMBL" id="CP116507">
    <property type="protein sequence ID" value="WCG22531.1"/>
    <property type="molecule type" value="Genomic_DNA"/>
</dbReference>
<gene>
    <name evidence="1" type="ORF">PML95_09090</name>
</gene>
<protein>
    <submittedName>
        <fullName evidence="1">Uncharacterized protein</fullName>
    </submittedName>
</protein>
<reference evidence="1" key="1">
    <citation type="submission" date="2023-01" db="EMBL/GenBank/DDBJ databases">
        <title>Oxazolidinone resistance genes in florfenicol resistant enterococci from beef cattle and veal calves at slaughter.</title>
        <authorList>
            <person name="Biggel M."/>
        </authorList>
    </citation>
    <scope>NUCLEOTIDE SEQUENCE</scope>
    <source>
        <strain evidence="1">K204-1</strain>
    </source>
</reference>
<evidence type="ECO:0000313" key="1">
    <source>
        <dbReference type="EMBL" id="WCG22531.1"/>
    </source>
</evidence>
<name>A0AAE9XF02_9ENTE</name>
<accession>A0AAE9XF02</accession>
<dbReference type="Proteomes" id="UP001179600">
    <property type="component" value="Chromosome"/>
</dbReference>